<evidence type="ECO:0000313" key="13">
    <source>
        <dbReference type="EMBL" id="MDZ5762452.1"/>
    </source>
</evidence>
<dbReference type="Pfam" id="PF01475">
    <property type="entry name" value="FUR"/>
    <property type="match status" value="1"/>
</dbReference>
<comment type="similarity">
    <text evidence="2 12">Belongs to the Fur family.</text>
</comment>
<evidence type="ECO:0000256" key="8">
    <source>
        <dbReference type="ARBA" id="ARBA00022833"/>
    </source>
</evidence>
<name>A0ABU5L8J9_9RICK</name>
<dbReference type="PANTHER" id="PTHR33202:SF2">
    <property type="entry name" value="FERRIC UPTAKE REGULATION PROTEIN"/>
    <property type="match status" value="1"/>
</dbReference>
<keyword evidence="11 12" id="KW-0804">Transcription</keyword>
<protein>
    <recommendedName>
        <fullName evidence="4 12">Ferric uptake regulation protein</fullName>
    </recommendedName>
</protein>
<evidence type="ECO:0000313" key="14">
    <source>
        <dbReference type="Proteomes" id="UP001293791"/>
    </source>
</evidence>
<keyword evidence="9 12" id="KW-0805">Transcription regulation</keyword>
<organism evidence="13 14">
    <name type="scientific">Candidatus Cyrtobacter comes</name>
    <dbReference type="NCBI Taxonomy" id="675776"/>
    <lineage>
        <taxon>Bacteria</taxon>
        <taxon>Pseudomonadati</taxon>
        <taxon>Pseudomonadota</taxon>
        <taxon>Alphaproteobacteria</taxon>
        <taxon>Rickettsiales</taxon>
        <taxon>Candidatus Midichloriaceae</taxon>
        <taxon>Candidatus Cyrtobacter</taxon>
    </lineage>
</organism>
<dbReference type="Gene3D" id="3.30.1490.190">
    <property type="match status" value="1"/>
</dbReference>
<keyword evidence="5 12" id="KW-0963">Cytoplasm</keyword>
<dbReference type="Proteomes" id="UP001293791">
    <property type="component" value="Unassembled WGS sequence"/>
</dbReference>
<gene>
    <name evidence="12" type="primary">fur</name>
    <name evidence="13" type="ORF">Cyrtocomes_00835</name>
</gene>
<keyword evidence="6 12" id="KW-0678">Repressor</keyword>
<dbReference type="InterPro" id="IPR043135">
    <property type="entry name" value="Fur_C"/>
</dbReference>
<dbReference type="EMBL" id="JARGYT010000051">
    <property type="protein sequence ID" value="MDZ5762452.1"/>
    <property type="molecule type" value="Genomic_DNA"/>
</dbReference>
<accession>A0ABU5L8J9</accession>
<comment type="subunit">
    <text evidence="3 12">Homodimer.</text>
</comment>
<evidence type="ECO:0000256" key="9">
    <source>
        <dbReference type="ARBA" id="ARBA00023015"/>
    </source>
</evidence>
<comment type="caution">
    <text evidence="13">The sequence shown here is derived from an EMBL/GenBank/DDBJ whole genome shotgun (WGS) entry which is preliminary data.</text>
</comment>
<evidence type="ECO:0000256" key="4">
    <source>
        <dbReference type="ARBA" id="ARBA00020910"/>
    </source>
</evidence>
<evidence type="ECO:0000256" key="12">
    <source>
        <dbReference type="RuleBase" id="RU364037"/>
    </source>
</evidence>
<evidence type="ECO:0000256" key="6">
    <source>
        <dbReference type="ARBA" id="ARBA00022491"/>
    </source>
</evidence>
<evidence type="ECO:0000256" key="5">
    <source>
        <dbReference type="ARBA" id="ARBA00022490"/>
    </source>
</evidence>
<evidence type="ECO:0000256" key="3">
    <source>
        <dbReference type="ARBA" id="ARBA00011738"/>
    </source>
</evidence>
<evidence type="ECO:0000256" key="1">
    <source>
        <dbReference type="ARBA" id="ARBA00004496"/>
    </source>
</evidence>
<dbReference type="CDD" id="cd07153">
    <property type="entry name" value="Fur_like"/>
    <property type="match status" value="1"/>
</dbReference>
<keyword evidence="12" id="KW-0408">Iron</keyword>
<proteinExistence type="inferred from homology"/>
<evidence type="ECO:0000256" key="2">
    <source>
        <dbReference type="ARBA" id="ARBA00007957"/>
    </source>
</evidence>
<dbReference type="RefSeq" id="WP_322497920.1">
    <property type="nucleotide sequence ID" value="NZ_JARGYT010000051.1"/>
</dbReference>
<sequence length="137" mass="15717">MNSEALKMFEKASFKVTNQRKAIADVLFSSNEHLSADEIFKKISSIDPNISIATVYRTLLLFEEFGIVKRLDLGEGRSLYEAAGSQKGHHHHLVDLESGKIIEFYDPEIEDLKERIARRLGYKLIDHRLELYGIPIK</sequence>
<comment type="subcellular location">
    <subcellularLocation>
        <location evidence="1 12">Cytoplasm</location>
    </subcellularLocation>
</comment>
<dbReference type="InterPro" id="IPR036388">
    <property type="entry name" value="WH-like_DNA-bd_sf"/>
</dbReference>
<dbReference type="SUPFAM" id="SSF46785">
    <property type="entry name" value="Winged helix' DNA-binding domain"/>
    <property type="match status" value="1"/>
</dbReference>
<reference evidence="13 14" key="1">
    <citation type="submission" date="2023-02" db="EMBL/GenBank/DDBJ databases">
        <title>Host association and intracellularity evolved multiple times independently in the Rickettsiales.</title>
        <authorList>
            <person name="Castelli M."/>
            <person name="Nardi T."/>
            <person name="Gammuto L."/>
            <person name="Bellinzona G."/>
            <person name="Sabaneyeva E."/>
            <person name="Potekhin A."/>
            <person name="Serra V."/>
            <person name="Petroni G."/>
            <person name="Sassera D."/>
        </authorList>
    </citation>
    <scope>NUCLEOTIDE SEQUENCE [LARGE SCALE GENOMIC DNA]</scope>
    <source>
        <strain evidence="13 14">BOD18</strain>
    </source>
</reference>
<keyword evidence="10 12" id="KW-0238">DNA-binding</keyword>
<keyword evidence="7 12" id="KW-0479">Metal-binding</keyword>
<dbReference type="InterPro" id="IPR002481">
    <property type="entry name" value="FUR"/>
</dbReference>
<dbReference type="Gene3D" id="1.10.10.10">
    <property type="entry name" value="Winged helix-like DNA-binding domain superfamily/Winged helix DNA-binding domain"/>
    <property type="match status" value="1"/>
</dbReference>
<evidence type="ECO:0000256" key="10">
    <source>
        <dbReference type="ARBA" id="ARBA00023125"/>
    </source>
</evidence>
<evidence type="ECO:0000256" key="11">
    <source>
        <dbReference type="ARBA" id="ARBA00023163"/>
    </source>
</evidence>
<dbReference type="PANTHER" id="PTHR33202">
    <property type="entry name" value="ZINC UPTAKE REGULATION PROTEIN"/>
    <property type="match status" value="1"/>
</dbReference>
<keyword evidence="8 12" id="KW-0862">Zinc</keyword>
<keyword evidence="14" id="KW-1185">Reference proteome</keyword>
<evidence type="ECO:0000256" key="7">
    <source>
        <dbReference type="ARBA" id="ARBA00022723"/>
    </source>
</evidence>
<dbReference type="InterPro" id="IPR036390">
    <property type="entry name" value="WH_DNA-bd_sf"/>
</dbReference>